<name>A0A645DD07_9ZZZZ</name>
<gene>
    <name evidence="1" type="ORF">SDC9_134212</name>
</gene>
<reference evidence="1" key="1">
    <citation type="submission" date="2019-08" db="EMBL/GenBank/DDBJ databases">
        <authorList>
            <person name="Kucharzyk K."/>
            <person name="Murdoch R.W."/>
            <person name="Higgins S."/>
            <person name="Loffler F."/>
        </authorList>
    </citation>
    <scope>NUCLEOTIDE SEQUENCE</scope>
</reference>
<accession>A0A645DD07</accession>
<proteinExistence type="predicted"/>
<protein>
    <submittedName>
        <fullName evidence="1">Uncharacterized protein</fullName>
    </submittedName>
</protein>
<sequence>MFYVFIEANKLVRIIVVLFEKGRGAAQARANLFEVSARTIYRSTGTNNTVGIPVAPTRGKRPLLTDTEV</sequence>
<organism evidence="1">
    <name type="scientific">bioreactor metagenome</name>
    <dbReference type="NCBI Taxonomy" id="1076179"/>
    <lineage>
        <taxon>unclassified sequences</taxon>
        <taxon>metagenomes</taxon>
        <taxon>ecological metagenomes</taxon>
    </lineage>
</organism>
<dbReference type="EMBL" id="VSSQ01035007">
    <property type="protein sequence ID" value="MPM87119.1"/>
    <property type="molecule type" value="Genomic_DNA"/>
</dbReference>
<dbReference type="AlphaFoldDB" id="A0A645DD07"/>
<comment type="caution">
    <text evidence="1">The sequence shown here is derived from an EMBL/GenBank/DDBJ whole genome shotgun (WGS) entry which is preliminary data.</text>
</comment>
<evidence type="ECO:0000313" key="1">
    <source>
        <dbReference type="EMBL" id="MPM87119.1"/>
    </source>
</evidence>